<accession>A0A4S3TME8</accession>
<name>A0A4S3TME8_9EURY</name>
<dbReference type="RefSeq" id="WP_141465336.1">
    <property type="nucleotide sequence ID" value="NZ_RBZW01000039.1"/>
</dbReference>
<gene>
    <name evidence="1" type="ORF">D8Y22_14170</name>
</gene>
<evidence type="ECO:0000313" key="1">
    <source>
        <dbReference type="EMBL" id="THE64205.1"/>
    </source>
</evidence>
<proteinExistence type="predicted"/>
<keyword evidence="2" id="KW-1185">Reference proteome</keyword>
<reference evidence="1 2" key="1">
    <citation type="submission" date="2018-10" db="EMBL/GenBank/DDBJ databases">
        <title>Natronolimnobius sp. XQ-INN 246 isolated from Inner Mongolia Autonomous Region of China.</title>
        <authorList>
            <person name="Xue Q."/>
        </authorList>
    </citation>
    <scope>NUCLEOTIDE SEQUENCE [LARGE SCALE GENOMIC DNA]</scope>
    <source>
        <strain evidence="1 2">XQ-INN 246</strain>
    </source>
</reference>
<organism evidence="1 2">
    <name type="scientific">Salinadaptatus halalkaliphilus</name>
    <dbReference type="NCBI Taxonomy" id="2419781"/>
    <lineage>
        <taxon>Archaea</taxon>
        <taxon>Methanobacteriati</taxon>
        <taxon>Methanobacteriota</taxon>
        <taxon>Stenosarchaea group</taxon>
        <taxon>Halobacteria</taxon>
        <taxon>Halobacteriales</taxon>
        <taxon>Natrialbaceae</taxon>
        <taxon>Salinadaptatus</taxon>
    </lineage>
</organism>
<evidence type="ECO:0000313" key="2">
    <source>
        <dbReference type="Proteomes" id="UP000318864"/>
    </source>
</evidence>
<dbReference type="Proteomes" id="UP000318864">
    <property type="component" value="Unassembled WGS sequence"/>
</dbReference>
<dbReference type="SUPFAM" id="SSF48576">
    <property type="entry name" value="Terpenoid synthases"/>
    <property type="match status" value="1"/>
</dbReference>
<dbReference type="OrthoDB" id="255611at2157"/>
<dbReference type="EMBL" id="RBZW01000039">
    <property type="protein sequence ID" value="THE64205.1"/>
    <property type="molecule type" value="Genomic_DNA"/>
</dbReference>
<comment type="caution">
    <text evidence="1">The sequence shown here is derived from an EMBL/GenBank/DDBJ whole genome shotgun (WGS) entry which is preliminary data.</text>
</comment>
<dbReference type="InterPro" id="IPR008949">
    <property type="entry name" value="Isoprenoid_synthase_dom_sf"/>
</dbReference>
<dbReference type="AlphaFoldDB" id="A0A4S3TME8"/>
<protein>
    <submittedName>
        <fullName evidence="1">Uncharacterized protein</fullName>
    </submittedName>
</protein>
<sequence>MTHQIEPPVPDTDDPVAAVRNAALPESVGPLLEAYEAVLGGRDPYLWKWLAHLFPTFTLSTVEDRRRPQVQEAKFLASLFVTVADDLAEKHGDRSTFEEAGKIPFDRYAVDVERDGVDTDVVRYLEDVWAAFTDAITDSPRLAEFGDLLWFDLQQIVQAIRYTAIVSDHLEFVSEAGLWRHDVHNMMICFYADIDLVNAGAIEPTELATLREMVHRTQRMGRICNWLVTWERELSEGDPISGVVVRALETDIVSIDQLRALQRSPTGETVDPVVDAIRESDIEDQFLARWQREYDEAQQLAADIDSVDADAYLEAFEDILVYHVESRDLL</sequence>